<accession>C6HQY1</accession>
<evidence type="ECO:0000313" key="1">
    <source>
        <dbReference type="EMBL" id="EER37352.1"/>
    </source>
</evidence>
<organism evidence="1 2">
    <name type="scientific">Ajellomyces capsulatus (strain H143)</name>
    <name type="common">Darling's disease fungus</name>
    <name type="synonym">Histoplasma capsulatum</name>
    <dbReference type="NCBI Taxonomy" id="544712"/>
    <lineage>
        <taxon>Eukaryota</taxon>
        <taxon>Fungi</taxon>
        <taxon>Dikarya</taxon>
        <taxon>Ascomycota</taxon>
        <taxon>Pezizomycotina</taxon>
        <taxon>Eurotiomycetes</taxon>
        <taxon>Eurotiomycetidae</taxon>
        <taxon>Onygenales</taxon>
        <taxon>Ajellomycetaceae</taxon>
        <taxon>Histoplasma</taxon>
    </lineage>
</organism>
<dbReference type="Proteomes" id="UP000002624">
    <property type="component" value="Unassembled WGS sequence"/>
</dbReference>
<name>C6HQY1_AJECH</name>
<dbReference type="EMBL" id="GG692435">
    <property type="protein sequence ID" value="EER37352.1"/>
    <property type="molecule type" value="Genomic_DNA"/>
</dbReference>
<reference evidence="2" key="1">
    <citation type="submission" date="2009-05" db="EMBL/GenBank/DDBJ databases">
        <title>The genome sequence of Ajellomyces capsulatus strain H143.</title>
        <authorList>
            <person name="Champion M."/>
            <person name="Cuomo C.A."/>
            <person name="Ma L.-J."/>
            <person name="Henn M.R."/>
            <person name="Sil A."/>
            <person name="Goldman B."/>
            <person name="Young S.K."/>
            <person name="Kodira C.D."/>
            <person name="Zeng Q."/>
            <person name="Koehrsen M."/>
            <person name="Alvarado L."/>
            <person name="Berlin A.M."/>
            <person name="Borenstein D."/>
            <person name="Chen Z."/>
            <person name="Engels R."/>
            <person name="Freedman E."/>
            <person name="Gellesch M."/>
            <person name="Goldberg J."/>
            <person name="Griggs A."/>
            <person name="Gujja S."/>
            <person name="Heiman D.I."/>
            <person name="Hepburn T.A."/>
            <person name="Howarth C."/>
            <person name="Jen D."/>
            <person name="Larson L."/>
            <person name="Lewis B."/>
            <person name="Mehta T."/>
            <person name="Park D."/>
            <person name="Pearson M."/>
            <person name="Roberts A."/>
            <person name="Saif S."/>
            <person name="Shea T.D."/>
            <person name="Shenoy N."/>
            <person name="Sisk P."/>
            <person name="Stolte C."/>
            <person name="Sykes S."/>
            <person name="Walk T."/>
            <person name="White J."/>
            <person name="Yandava C."/>
            <person name="Klein B."/>
            <person name="McEwen J.G."/>
            <person name="Puccia R."/>
            <person name="Goldman G.H."/>
            <person name="Felipe M.S."/>
            <person name="Nino-Vega G."/>
            <person name="San-Blas G."/>
            <person name="Taylor J.W."/>
            <person name="Mendoza L."/>
            <person name="Galagan J.E."/>
            <person name="Nusbaum C."/>
            <person name="Birren B.W."/>
        </authorList>
    </citation>
    <scope>NUCLEOTIDE SEQUENCE [LARGE SCALE GENOMIC DNA]</scope>
    <source>
        <strain evidence="2">H143</strain>
    </source>
</reference>
<proteinExistence type="predicted"/>
<protein>
    <submittedName>
        <fullName evidence="1">Uncharacterized protein</fullName>
    </submittedName>
</protein>
<dbReference type="HOGENOM" id="CLU_2014594_0_0_1"/>
<evidence type="ECO:0000313" key="2">
    <source>
        <dbReference type="Proteomes" id="UP000002624"/>
    </source>
</evidence>
<dbReference type="AlphaFoldDB" id="C6HQY1"/>
<sequence length="123" mass="13269">MTDMIELSAYCAVDGFRIQTVSHLTVYAAWSKDRKSLLLVVDDESTGQHTKPRTPGDGANIVALFIISTPTGRDRNELADARVIDVACSIVHVKDSGRADGSFFSLGTSEMAEVGCALMQSME</sequence>
<dbReference type="OrthoDB" id="10490871at2759"/>
<dbReference type="VEuPathDB" id="FungiDB:HCDG_08803"/>
<gene>
    <name evidence="1" type="ORF">HCDG_08803</name>
</gene>